<dbReference type="KEGG" id="acht:bsdcttw_27510"/>
<dbReference type="InterPro" id="IPR036388">
    <property type="entry name" value="WH-like_DNA-bd_sf"/>
</dbReference>
<dbReference type="InterPro" id="IPR052057">
    <property type="entry name" value="IS150/IS1296_orfA-like"/>
</dbReference>
<proteinExistence type="predicted"/>
<dbReference type="PANTHER" id="PTHR33795">
    <property type="entry name" value="INSERTION ELEMENT IS150 PROTEIN INSJ"/>
    <property type="match status" value="1"/>
</dbReference>
<dbReference type="Gene3D" id="1.10.10.10">
    <property type="entry name" value="Winged helix-like DNA-binding domain superfamily/Winged helix DNA-binding domain"/>
    <property type="match status" value="1"/>
</dbReference>
<name>A0A7I8DMU5_9FIRM</name>
<dbReference type="RefSeq" id="WP_185255452.1">
    <property type="nucleotide sequence ID" value="NZ_AP023368.1"/>
</dbReference>
<gene>
    <name evidence="1" type="ORF">bsdcttw_27510</name>
</gene>
<dbReference type="InterPro" id="IPR002514">
    <property type="entry name" value="Transposase_8"/>
</dbReference>
<dbReference type="EMBL" id="AP023368">
    <property type="protein sequence ID" value="BCJ99710.1"/>
    <property type="molecule type" value="Genomic_DNA"/>
</dbReference>
<reference evidence="1 2" key="2">
    <citation type="submission" date="2020-08" db="EMBL/GenBank/DDBJ databases">
        <authorList>
            <person name="Ueki A."/>
            <person name="Tonouchi A."/>
        </authorList>
    </citation>
    <scope>NUCLEOTIDE SEQUENCE [LARGE SCALE GENOMIC DNA]</scope>
    <source>
        <strain evidence="1 2">CTTW</strain>
    </source>
</reference>
<dbReference type="AlphaFoldDB" id="A0A7I8DMU5"/>
<dbReference type="Pfam" id="PF01527">
    <property type="entry name" value="HTH_Tnp_1"/>
    <property type="match status" value="1"/>
</dbReference>
<accession>A0A7I8DMU5</accession>
<keyword evidence="2" id="KW-1185">Reference proteome</keyword>
<evidence type="ECO:0000313" key="2">
    <source>
        <dbReference type="Proteomes" id="UP000515703"/>
    </source>
</evidence>
<evidence type="ECO:0000313" key="1">
    <source>
        <dbReference type="EMBL" id="BCJ99710.1"/>
    </source>
</evidence>
<sequence length="113" mass="12874">MSKITPEDKVYYCQQYLVGSMSQGQIARITGLVPESIHMWIKNYESLGSDAFVRRGNKHYSKELKAQAVEDYLAGKNSQYDICKTYGIKSTTQLQKWILKYNSHEKLKASGTG</sequence>
<dbReference type="InterPro" id="IPR010921">
    <property type="entry name" value="Trp_repressor/repl_initiator"/>
</dbReference>
<dbReference type="GO" id="GO:0043565">
    <property type="term" value="F:sequence-specific DNA binding"/>
    <property type="evidence" value="ECO:0007669"/>
    <property type="project" value="InterPro"/>
</dbReference>
<reference evidence="1 2" key="1">
    <citation type="submission" date="2020-08" db="EMBL/GenBank/DDBJ databases">
        <title>Draft genome sequencing of an Anaerocolumna strain isolated from anoxic soil subjected to BSD treatment.</title>
        <authorList>
            <person name="Uek A."/>
            <person name="Tonouchi A."/>
        </authorList>
    </citation>
    <scope>NUCLEOTIDE SEQUENCE [LARGE SCALE GENOMIC DNA]</scope>
    <source>
        <strain evidence="1 2">CTTW</strain>
    </source>
</reference>
<dbReference type="GO" id="GO:0006313">
    <property type="term" value="P:DNA transposition"/>
    <property type="evidence" value="ECO:0007669"/>
    <property type="project" value="InterPro"/>
</dbReference>
<dbReference type="PANTHER" id="PTHR33795:SF1">
    <property type="entry name" value="INSERTION ELEMENT IS150 PROTEIN INSJ"/>
    <property type="match status" value="1"/>
</dbReference>
<protein>
    <recommendedName>
        <fullName evidence="3">Transposase</fullName>
    </recommendedName>
</protein>
<dbReference type="Proteomes" id="UP000515703">
    <property type="component" value="Chromosome"/>
</dbReference>
<evidence type="ECO:0008006" key="3">
    <source>
        <dbReference type="Google" id="ProtNLM"/>
    </source>
</evidence>
<dbReference type="SUPFAM" id="SSF48295">
    <property type="entry name" value="TrpR-like"/>
    <property type="match status" value="1"/>
</dbReference>
<dbReference type="GO" id="GO:0004803">
    <property type="term" value="F:transposase activity"/>
    <property type="evidence" value="ECO:0007669"/>
    <property type="project" value="InterPro"/>
</dbReference>
<organism evidence="1 2">
    <name type="scientific">Anaerocolumna chitinilytica</name>
    <dbReference type="NCBI Taxonomy" id="1727145"/>
    <lineage>
        <taxon>Bacteria</taxon>
        <taxon>Bacillati</taxon>
        <taxon>Bacillota</taxon>
        <taxon>Clostridia</taxon>
        <taxon>Lachnospirales</taxon>
        <taxon>Lachnospiraceae</taxon>
        <taxon>Anaerocolumna</taxon>
    </lineage>
</organism>